<evidence type="ECO:0000313" key="2">
    <source>
        <dbReference type="Proteomes" id="UP000254503"/>
    </source>
</evidence>
<dbReference type="Proteomes" id="UP000254503">
    <property type="component" value="Unassembled WGS sequence"/>
</dbReference>
<name>A0A376WXX4_ECOLX</name>
<sequence length="138" mass="15902">MGWELHIVRTEHWFDSASAPISSEEWLQLVNDDKELSIDNKNGDFFATWSGHCELDEPWLDWNDGRITTKHPDEALYCKMLQIAEKLHAVVVDEDDHKYSLPSDLMNPSWANSSPTDKKTSLWGRLISKVKKSFLSVV</sequence>
<evidence type="ECO:0000313" key="1">
    <source>
        <dbReference type="EMBL" id="STJ54433.1"/>
    </source>
</evidence>
<reference evidence="1 2" key="1">
    <citation type="submission" date="2018-06" db="EMBL/GenBank/DDBJ databases">
        <authorList>
            <consortium name="Pathogen Informatics"/>
            <person name="Doyle S."/>
        </authorList>
    </citation>
    <scope>NUCLEOTIDE SEQUENCE [LARGE SCALE GENOMIC DNA]</scope>
    <source>
        <strain evidence="1 2">NCTC9045</strain>
    </source>
</reference>
<gene>
    <name evidence="1" type="ORF">NCTC9045_02319</name>
</gene>
<protein>
    <submittedName>
        <fullName evidence="1">Uncharacterized protein</fullName>
    </submittedName>
</protein>
<dbReference type="RefSeq" id="WP_032181107.1">
    <property type="nucleotide sequence ID" value="NZ_AP023224.1"/>
</dbReference>
<organism evidence="1 2">
    <name type="scientific">Escherichia coli</name>
    <dbReference type="NCBI Taxonomy" id="562"/>
    <lineage>
        <taxon>Bacteria</taxon>
        <taxon>Pseudomonadati</taxon>
        <taxon>Pseudomonadota</taxon>
        <taxon>Gammaproteobacteria</taxon>
        <taxon>Enterobacterales</taxon>
        <taxon>Enterobacteriaceae</taxon>
        <taxon>Escherichia</taxon>
    </lineage>
</organism>
<proteinExistence type="predicted"/>
<accession>A0A376WXX4</accession>
<dbReference type="AlphaFoldDB" id="A0A376WXX4"/>
<dbReference type="EMBL" id="UGDD01000002">
    <property type="protein sequence ID" value="STJ54433.1"/>
    <property type="molecule type" value="Genomic_DNA"/>
</dbReference>